<reference evidence="8 9" key="1">
    <citation type="submission" date="2020-10" db="EMBL/GenBank/DDBJ databases">
        <title>complete genome sequencing of Lysobacter sp. H23M41.</title>
        <authorList>
            <person name="Bae J.-W."/>
            <person name="Lee S.-Y."/>
        </authorList>
    </citation>
    <scope>NUCLEOTIDE SEQUENCE [LARGE SCALE GENOMIC DNA]</scope>
    <source>
        <strain evidence="8 9">H23M41</strain>
    </source>
</reference>
<evidence type="ECO:0000256" key="2">
    <source>
        <dbReference type="ARBA" id="ARBA00047806"/>
    </source>
</evidence>
<evidence type="ECO:0000256" key="3">
    <source>
        <dbReference type="ARBA" id="ARBA00048782"/>
    </source>
</evidence>
<organism evidence="8 9">
    <name type="scientific">Novilysobacter avium</name>
    <dbReference type="NCBI Taxonomy" id="2781023"/>
    <lineage>
        <taxon>Bacteria</taxon>
        <taxon>Pseudomonadati</taxon>
        <taxon>Pseudomonadota</taxon>
        <taxon>Gammaproteobacteria</taxon>
        <taxon>Lysobacterales</taxon>
        <taxon>Lysobacteraceae</taxon>
        <taxon>Novilysobacter</taxon>
    </lineage>
</organism>
<dbReference type="NCBIfam" id="TIGR00401">
    <property type="entry name" value="msrA"/>
    <property type="match status" value="1"/>
</dbReference>
<feature type="chain" id="PRO_5046489598" description="Peptide methionine sulfoxide reductase MsrA" evidence="6">
    <location>
        <begin position="31"/>
        <end position="263"/>
    </location>
</feature>
<proteinExistence type="inferred from homology"/>
<keyword evidence="1 4" id="KW-0560">Oxidoreductase</keyword>
<sequence length="263" mass="28255">MTASRFPAALRRGLVRPGCLVTLLLLAACAQPGADARANGSANAGPGVATVSAPSSFAGADASRASPPTSAQATALDKSASPAAPPSATGTAIFAGGCFWCMEPPYDALPGVISTQSGYIGGTVANPTYAQVSAGRTGHAEALKVTYDPAKVGYPELLEVFWRNIDPLAVDRQFCDVGDQYRSAIFPVNDEQRRLAEASKKSLQADPRFHQQTIATRIEPTARFYPAEDTHQDYYRKNPVRYRYYRYSCGRDRRLEEIWGEAG</sequence>
<accession>A0A7S6UK99</accession>
<feature type="domain" description="Peptide methionine sulphoxide reductase MsrA" evidence="7">
    <location>
        <begin position="91"/>
        <end position="243"/>
    </location>
</feature>
<comment type="similarity">
    <text evidence="4">Belongs to the MsrA Met sulfoxide reductase family.</text>
</comment>
<dbReference type="HAMAP" id="MF_01401">
    <property type="entry name" value="MsrA"/>
    <property type="match status" value="1"/>
</dbReference>
<keyword evidence="9" id="KW-1185">Reference proteome</keyword>
<feature type="signal peptide" evidence="6">
    <location>
        <begin position="1"/>
        <end position="30"/>
    </location>
</feature>
<dbReference type="Gene3D" id="3.30.1060.10">
    <property type="entry name" value="Peptide methionine sulphoxide reductase MsrA"/>
    <property type="match status" value="1"/>
</dbReference>
<dbReference type="EC" id="1.8.4.11" evidence="4"/>
<keyword evidence="6" id="KW-0732">Signal</keyword>
<comment type="catalytic activity">
    <reaction evidence="3 4">
        <text>[thioredoxin]-disulfide + L-methionine + H2O = L-methionine (S)-S-oxide + [thioredoxin]-dithiol</text>
        <dbReference type="Rhea" id="RHEA:19993"/>
        <dbReference type="Rhea" id="RHEA-COMP:10698"/>
        <dbReference type="Rhea" id="RHEA-COMP:10700"/>
        <dbReference type="ChEBI" id="CHEBI:15377"/>
        <dbReference type="ChEBI" id="CHEBI:29950"/>
        <dbReference type="ChEBI" id="CHEBI:50058"/>
        <dbReference type="ChEBI" id="CHEBI:57844"/>
        <dbReference type="ChEBI" id="CHEBI:58772"/>
        <dbReference type="EC" id="1.8.4.11"/>
    </reaction>
</comment>
<dbReference type="PANTHER" id="PTHR43774">
    <property type="entry name" value="PEPTIDE METHIONINE SULFOXIDE REDUCTASE"/>
    <property type="match status" value="1"/>
</dbReference>
<gene>
    <name evidence="4 8" type="primary">msrA</name>
    <name evidence="8" type="ORF">INQ42_11510</name>
</gene>
<dbReference type="Pfam" id="PF01625">
    <property type="entry name" value="PMSR"/>
    <property type="match status" value="1"/>
</dbReference>
<evidence type="ECO:0000256" key="6">
    <source>
        <dbReference type="SAM" id="SignalP"/>
    </source>
</evidence>
<evidence type="ECO:0000256" key="5">
    <source>
        <dbReference type="SAM" id="MobiDB-lite"/>
    </source>
</evidence>
<evidence type="ECO:0000313" key="8">
    <source>
        <dbReference type="EMBL" id="QOW21835.1"/>
    </source>
</evidence>
<dbReference type="GO" id="GO:0008113">
    <property type="term" value="F:peptide-methionine (S)-S-oxide reductase activity"/>
    <property type="evidence" value="ECO:0007669"/>
    <property type="project" value="UniProtKB-EC"/>
</dbReference>
<dbReference type="PROSITE" id="PS51257">
    <property type="entry name" value="PROKAR_LIPOPROTEIN"/>
    <property type="match status" value="1"/>
</dbReference>
<dbReference type="EMBL" id="CP063657">
    <property type="protein sequence ID" value="QOW21835.1"/>
    <property type="molecule type" value="Genomic_DNA"/>
</dbReference>
<comment type="function">
    <text evidence="4">Has an important function as a repair enzyme for proteins that have been inactivated by oxidation. Catalyzes the reversible oxidation-reduction of methionine sulfoxide in proteins to methionine.</text>
</comment>
<name>A0A7S6UK99_9GAMM</name>
<evidence type="ECO:0000256" key="1">
    <source>
        <dbReference type="ARBA" id="ARBA00023002"/>
    </source>
</evidence>
<evidence type="ECO:0000259" key="7">
    <source>
        <dbReference type="Pfam" id="PF01625"/>
    </source>
</evidence>
<dbReference type="PANTHER" id="PTHR43774:SF1">
    <property type="entry name" value="PEPTIDE METHIONINE SULFOXIDE REDUCTASE MSRA 2"/>
    <property type="match status" value="1"/>
</dbReference>
<dbReference type="SUPFAM" id="SSF55068">
    <property type="entry name" value="Peptide methionine sulfoxide reductase"/>
    <property type="match status" value="1"/>
</dbReference>
<evidence type="ECO:0000256" key="4">
    <source>
        <dbReference type="HAMAP-Rule" id="MF_01401"/>
    </source>
</evidence>
<protein>
    <recommendedName>
        <fullName evidence="4">Peptide methionine sulfoxide reductase MsrA</fullName>
        <shortName evidence="4">Protein-methionine-S-oxide reductase</shortName>
        <ecNumber evidence="4">1.8.4.11</ecNumber>
    </recommendedName>
    <alternativeName>
        <fullName evidence="4">Peptide-methionine (S)-S-oxide reductase</fullName>
        <shortName evidence="4">Peptide Met(O) reductase</shortName>
    </alternativeName>
</protein>
<dbReference type="Proteomes" id="UP000593932">
    <property type="component" value="Chromosome"/>
</dbReference>
<comment type="catalytic activity">
    <reaction evidence="2 4">
        <text>L-methionyl-[protein] + [thioredoxin]-disulfide + H2O = L-methionyl-(S)-S-oxide-[protein] + [thioredoxin]-dithiol</text>
        <dbReference type="Rhea" id="RHEA:14217"/>
        <dbReference type="Rhea" id="RHEA-COMP:10698"/>
        <dbReference type="Rhea" id="RHEA-COMP:10700"/>
        <dbReference type="Rhea" id="RHEA-COMP:12313"/>
        <dbReference type="Rhea" id="RHEA-COMP:12315"/>
        <dbReference type="ChEBI" id="CHEBI:15377"/>
        <dbReference type="ChEBI" id="CHEBI:16044"/>
        <dbReference type="ChEBI" id="CHEBI:29950"/>
        <dbReference type="ChEBI" id="CHEBI:44120"/>
        <dbReference type="ChEBI" id="CHEBI:50058"/>
        <dbReference type="EC" id="1.8.4.11"/>
    </reaction>
</comment>
<feature type="active site" evidence="4">
    <location>
        <position position="98"/>
    </location>
</feature>
<dbReference type="InterPro" id="IPR002569">
    <property type="entry name" value="Met_Sox_Rdtase_MsrA_dom"/>
</dbReference>
<feature type="region of interest" description="Disordered" evidence="5">
    <location>
        <begin position="59"/>
        <end position="84"/>
    </location>
</feature>
<dbReference type="InterPro" id="IPR036509">
    <property type="entry name" value="Met_Sox_Rdtase_MsrA_sf"/>
</dbReference>
<evidence type="ECO:0000313" key="9">
    <source>
        <dbReference type="Proteomes" id="UP000593932"/>
    </source>
</evidence>